<dbReference type="Proteomes" id="UP000025227">
    <property type="component" value="Unplaced"/>
</dbReference>
<sequence length="117" mass="12602">MVKDFGLETSSEADEISRMPKLLFAYFEMISCGVGMRFGRRGGAGFDGSTTSICDIPSDWAIAKDSKETNSRVVADDEGPEIHDEVIDCDTCLGEVEVVLGVVGMSDRSMVSLAKVL</sequence>
<name>A0A7I4Z2Q6_HAECO</name>
<protein>
    <submittedName>
        <fullName evidence="2">Uncharacterized protein</fullName>
    </submittedName>
</protein>
<evidence type="ECO:0000313" key="1">
    <source>
        <dbReference type="Proteomes" id="UP000025227"/>
    </source>
</evidence>
<reference evidence="2" key="1">
    <citation type="submission" date="2020-12" db="UniProtKB">
        <authorList>
            <consortium name="WormBaseParasite"/>
        </authorList>
    </citation>
    <scope>IDENTIFICATION</scope>
    <source>
        <strain evidence="2">MHco3</strain>
    </source>
</reference>
<proteinExistence type="predicted"/>
<evidence type="ECO:0000313" key="2">
    <source>
        <dbReference type="WBParaSite" id="HCON_00171780-00001"/>
    </source>
</evidence>
<dbReference type="AlphaFoldDB" id="A0A7I4Z2Q6"/>
<dbReference type="WBParaSite" id="HCON_00171780-00001">
    <property type="protein sequence ID" value="HCON_00171780-00001"/>
    <property type="gene ID" value="HCON_00171780"/>
</dbReference>
<organism evidence="1 2">
    <name type="scientific">Haemonchus contortus</name>
    <name type="common">Barber pole worm</name>
    <dbReference type="NCBI Taxonomy" id="6289"/>
    <lineage>
        <taxon>Eukaryota</taxon>
        <taxon>Metazoa</taxon>
        <taxon>Ecdysozoa</taxon>
        <taxon>Nematoda</taxon>
        <taxon>Chromadorea</taxon>
        <taxon>Rhabditida</taxon>
        <taxon>Rhabditina</taxon>
        <taxon>Rhabditomorpha</taxon>
        <taxon>Strongyloidea</taxon>
        <taxon>Trichostrongylidae</taxon>
        <taxon>Haemonchus</taxon>
    </lineage>
</organism>
<keyword evidence="1" id="KW-1185">Reference proteome</keyword>
<accession>A0A7I4Z2Q6</accession>